<comment type="caution">
    <text evidence="2">The sequence shown here is derived from an EMBL/GenBank/DDBJ whole genome shotgun (WGS) entry which is preliminary data.</text>
</comment>
<keyword evidence="3" id="KW-1185">Reference proteome</keyword>
<dbReference type="Proteomes" id="UP001283361">
    <property type="component" value="Unassembled WGS sequence"/>
</dbReference>
<dbReference type="AlphaFoldDB" id="A0AAE1CYZ3"/>
<sequence length="158" mass="17656">MWNSSTVRYRRRKDVIRARTGGHHNDELSRLAVAHLWGIAERGCSVSGESLEQFVPGFMAWGLEFPPAFHRPNSVGVGSRRRSFSGVPLGQHRKLKRASSPWQRRSSAVHRPSPADCSTAKEDDCIILLEIQLTMSEGNSGGPGIIILKTWVFDQEFS</sequence>
<feature type="region of interest" description="Disordered" evidence="1">
    <location>
        <begin position="95"/>
        <end position="119"/>
    </location>
</feature>
<proteinExistence type="predicted"/>
<evidence type="ECO:0000256" key="1">
    <source>
        <dbReference type="SAM" id="MobiDB-lite"/>
    </source>
</evidence>
<evidence type="ECO:0000313" key="3">
    <source>
        <dbReference type="Proteomes" id="UP001283361"/>
    </source>
</evidence>
<accession>A0AAE1CYZ3</accession>
<reference evidence="2" key="1">
    <citation type="journal article" date="2023" name="G3 (Bethesda)">
        <title>A reference genome for the long-term kleptoplast-retaining sea slug Elysia crispata morphotype clarki.</title>
        <authorList>
            <person name="Eastman K.E."/>
            <person name="Pendleton A.L."/>
            <person name="Shaikh M.A."/>
            <person name="Suttiyut T."/>
            <person name="Ogas R."/>
            <person name="Tomko P."/>
            <person name="Gavelis G."/>
            <person name="Widhalm J.R."/>
            <person name="Wisecaver J.H."/>
        </authorList>
    </citation>
    <scope>NUCLEOTIDE SEQUENCE</scope>
    <source>
        <strain evidence="2">ECLA1</strain>
    </source>
</reference>
<evidence type="ECO:0000313" key="2">
    <source>
        <dbReference type="EMBL" id="KAK3746152.1"/>
    </source>
</evidence>
<name>A0AAE1CYZ3_9GAST</name>
<organism evidence="2 3">
    <name type="scientific">Elysia crispata</name>
    <name type="common">lettuce slug</name>
    <dbReference type="NCBI Taxonomy" id="231223"/>
    <lineage>
        <taxon>Eukaryota</taxon>
        <taxon>Metazoa</taxon>
        <taxon>Spiralia</taxon>
        <taxon>Lophotrochozoa</taxon>
        <taxon>Mollusca</taxon>
        <taxon>Gastropoda</taxon>
        <taxon>Heterobranchia</taxon>
        <taxon>Euthyneura</taxon>
        <taxon>Panpulmonata</taxon>
        <taxon>Sacoglossa</taxon>
        <taxon>Placobranchoidea</taxon>
        <taxon>Plakobranchidae</taxon>
        <taxon>Elysia</taxon>
    </lineage>
</organism>
<gene>
    <name evidence="2" type="ORF">RRG08_003590</name>
</gene>
<dbReference type="EMBL" id="JAWDGP010006167">
    <property type="protein sequence ID" value="KAK3746152.1"/>
    <property type="molecule type" value="Genomic_DNA"/>
</dbReference>
<protein>
    <submittedName>
        <fullName evidence="2">Uncharacterized protein</fullName>
    </submittedName>
</protein>